<organism evidence="1 2">
    <name type="scientific">Cyprinus carpio carpio</name>
    <dbReference type="NCBI Taxonomy" id="630221"/>
    <lineage>
        <taxon>Eukaryota</taxon>
        <taxon>Metazoa</taxon>
        <taxon>Chordata</taxon>
        <taxon>Craniata</taxon>
        <taxon>Vertebrata</taxon>
        <taxon>Euteleostomi</taxon>
        <taxon>Actinopterygii</taxon>
        <taxon>Neopterygii</taxon>
        <taxon>Teleostei</taxon>
        <taxon>Ostariophysi</taxon>
        <taxon>Cypriniformes</taxon>
        <taxon>Cyprinidae</taxon>
        <taxon>Cyprininae</taxon>
        <taxon>Cyprinus</taxon>
    </lineage>
</organism>
<name>A0A9J8BDB2_CYPCA</name>
<proteinExistence type="predicted"/>
<evidence type="ECO:0000313" key="2">
    <source>
        <dbReference type="Proteomes" id="UP001108240"/>
    </source>
</evidence>
<evidence type="ECO:0000313" key="1">
    <source>
        <dbReference type="Ensembl" id="ENSCCRP00000151270.1"/>
    </source>
</evidence>
<dbReference type="AlphaFoldDB" id="A0A9J8BDB2"/>
<dbReference type="Proteomes" id="UP001108240">
    <property type="component" value="Unplaced"/>
</dbReference>
<accession>A0A9J8BDB2</accession>
<reference evidence="1" key="1">
    <citation type="submission" date="2025-08" db="UniProtKB">
        <authorList>
            <consortium name="Ensembl"/>
        </authorList>
    </citation>
    <scope>IDENTIFICATION</scope>
</reference>
<dbReference type="Ensembl" id="ENSCCRT00000195453.1">
    <property type="protein sequence ID" value="ENSCCRP00000151270.1"/>
    <property type="gene ID" value="ENSCCRG00000067766.1"/>
</dbReference>
<dbReference type="GeneTree" id="ENSGT01060000253731"/>
<protein>
    <submittedName>
        <fullName evidence="1">Si:dkey-148d16.5</fullName>
    </submittedName>
</protein>
<reference evidence="1" key="2">
    <citation type="submission" date="2025-09" db="UniProtKB">
        <authorList>
            <consortium name="Ensembl"/>
        </authorList>
    </citation>
    <scope>IDENTIFICATION</scope>
</reference>
<keyword evidence="2" id="KW-1185">Reference proteome</keyword>
<sequence>VLGLLDDASRAGLNLQLCHIFAAQTKVVQWLQHWSDMFDPFLNCRVVQQTHLFSYLLHLALHGIKSPVR</sequence>
<dbReference type="OMA" id="QLCHIFA"/>